<feature type="compositionally biased region" description="Basic residues" evidence="1">
    <location>
        <begin position="14"/>
        <end position="24"/>
    </location>
</feature>
<keyword evidence="3" id="KW-1185">Reference proteome</keyword>
<protein>
    <submittedName>
        <fullName evidence="2">Replication-relaxation</fullName>
    </submittedName>
</protein>
<dbReference type="Proteomes" id="UP001152519">
    <property type="component" value="Unassembled WGS sequence"/>
</dbReference>
<dbReference type="Pfam" id="PF13814">
    <property type="entry name" value="Replic_Relax"/>
    <property type="match status" value="1"/>
</dbReference>
<gene>
    <name evidence="2" type="ORF">SCOCK_140036</name>
</gene>
<organism evidence="2 3">
    <name type="scientific">Actinacidiphila cocklensis</name>
    <dbReference type="NCBI Taxonomy" id="887465"/>
    <lineage>
        <taxon>Bacteria</taxon>
        <taxon>Bacillati</taxon>
        <taxon>Actinomycetota</taxon>
        <taxon>Actinomycetes</taxon>
        <taxon>Kitasatosporales</taxon>
        <taxon>Streptomycetaceae</taxon>
        <taxon>Actinacidiphila</taxon>
    </lineage>
</organism>
<comment type="caution">
    <text evidence="2">The sequence shown here is derived from an EMBL/GenBank/DDBJ whole genome shotgun (WGS) entry which is preliminary data.</text>
</comment>
<feature type="region of interest" description="Disordered" evidence="1">
    <location>
        <begin position="77"/>
        <end position="98"/>
    </location>
</feature>
<evidence type="ECO:0000313" key="2">
    <source>
        <dbReference type="EMBL" id="CAG6391838.1"/>
    </source>
</evidence>
<reference evidence="2" key="1">
    <citation type="submission" date="2021-05" db="EMBL/GenBank/DDBJ databases">
        <authorList>
            <person name="Arsene-Ploetze F."/>
        </authorList>
    </citation>
    <scope>NUCLEOTIDE SEQUENCE</scope>
    <source>
        <strain evidence="2">DSM 42138</strain>
    </source>
</reference>
<evidence type="ECO:0000256" key="1">
    <source>
        <dbReference type="SAM" id="MobiDB-lite"/>
    </source>
</evidence>
<proteinExistence type="predicted"/>
<name>A0A9W4DPW1_9ACTN</name>
<dbReference type="RefSeq" id="WP_251485765.1">
    <property type="nucleotide sequence ID" value="NZ_CAJSLV010000042.1"/>
</dbReference>
<dbReference type="AlphaFoldDB" id="A0A9W4DPW1"/>
<dbReference type="InterPro" id="IPR025855">
    <property type="entry name" value="Replic_Relax"/>
</dbReference>
<dbReference type="EMBL" id="CAJSLV010000042">
    <property type="protein sequence ID" value="CAG6391838.1"/>
    <property type="molecule type" value="Genomic_DNA"/>
</dbReference>
<evidence type="ECO:0000313" key="3">
    <source>
        <dbReference type="Proteomes" id="UP001152519"/>
    </source>
</evidence>
<sequence length="429" mass="47061">MADTAGSVTGPRVKVGKQARRPRSAVRDREDVLRVLGVLKVATATQIMELVRPHLSDNKQIRNALLVLQTEKKVISEGSTAGPAGKFGAPDRRGEPSQKLWGLTKAGLDSAAIKLKREPDVMGGHARGAGTGGAPHAMAVNATVVAFTRGGTLPGSPAGIGGIESWRTEVAHPLSSSGKRNVRADAVFQDKDAGVPLLMVEVDRATESAHVLADKVGAYADFYARRVRDPGLPASTGRGTIGEMNTVPFWETLYRRTGLPGLPPLAIVLTGAGPTALDSRMRAVGQLSREFWAGQEHADYRYGSTAADDGDFYLDFTGKVPLVMTTLDRLQQHGPMGPVWFRVAQERGREPEPLLQALTDTHTAAEYRQRRTQRERAAEAAEAQKQRRKAAEQQRLDEEWERSEWFEKRKRKVKKLARLWDEPKTEDER</sequence>
<accession>A0A9W4DPW1</accession>
<feature type="region of interest" description="Disordered" evidence="1">
    <location>
        <begin position="367"/>
        <end position="400"/>
    </location>
</feature>
<feature type="region of interest" description="Disordered" evidence="1">
    <location>
        <begin position="1"/>
        <end position="25"/>
    </location>
</feature>